<feature type="repeat" description="PPR" evidence="5">
    <location>
        <begin position="730"/>
        <end position="764"/>
    </location>
</feature>
<dbReference type="AlphaFoldDB" id="A0A9P4H686"/>
<gene>
    <name evidence="7" type="ORF">EK21DRAFT_68821</name>
</gene>
<dbReference type="OrthoDB" id="185373at2759"/>
<comment type="similarity">
    <text evidence="1">Belongs to the CCM1 family.</text>
</comment>
<dbReference type="NCBIfam" id="TIGR00756">
    <property type="entry name" value="PPR"/>
    <property type="match status" value="2"/>
</dbReference>
<dbReference type="PANTHER" id="PTHR47447">
    <property type="entry name" value="OS03G0856100 PROTEIN"/>
    <property type="match status" value="1"/>
</dbReference>
<protein>
    <recommendedName>
        <fullName evidence="9">Pentatricopeptide repeat-containing protein</fullName>
    </recommendedName>
</protein>
<evidence type="ECO:0000313" key="7">
    <source>
        <dbReference type="EMBL" id="KAF2028931.1"/>
    </source>
</evidence>
<dbReference type="Pfam" id="PF01535">
    <property type="entry name" value="PPR"/>
    <property type="match status" value="1"/>
</dbReference>
<dbReference type="Gene3D" id="1.25.40.10">
    <property type="entry name" value="Tetratricopeptide repeat domain"/>
    <property type="match status" value="3"/>
</dbReference>
<evidence type="ECO:0000256" key="1">
    <source>
        <dbReference type="ARBA" id="ARBA00006192"/>
    </source>
</evidence>
<feature type="compositionally biased region" description="Basic and acidic residues" evidence="6">
    <location>
        <begin position="844"/>
        <end position="860"/>
    </location>
</feature>
<evidence type="ECO:0000256" key="3">
    <source>
        <dbReference type="ARBA" id="ARBA00044493"/>
    </source>
</evidence>
<dbReference type="Proteomes" id="UP000799777">
    <property type="component" value="Unassembled WGS sequence"/>
</dbReference>
<sequence>MLGSYVCKQCRARLSRHILPIRNPQWQPRASFISLRDNPQDEAEELQSNPPSQDQATVASDEGSGPPRIPIRYTGENTQPRWGAGRYSRHVEHINGQDATPSTRQSTKEQPRAVGLDQGPASAIQRALSNTKNPGRRNKAWQIFEQSYTSRDCKALQEPSLSDAAVLTKGRVFQNLLESVNGAFCKATIKPAVTPTMVLLKFEQLGIAAPEYWTRSTLQYLTHQAIMAVNNSQQDSTRDLPAILLELTSDFHPGHLGNPTLGFCAMYFYTVSDAMETIGPLYQEAKPFLLFLERLLAGSRVDSVLKATYKSPRFGALPEDIQKDIINEIDNAPLRAMTALGTSGETLTEPETGDPAANLEAFHLKRIARAILEKASVRTLNNLWAEVESAFTKNNKCVIPPRIYNAFLSGYIMLLHAPRSVEIWNHMIANGVQPDVQSWVALLEGCEKAKDFNGFNAMWTRMLNSGIEPDNHAWTTRVHGLFSLRKIDLGLAALDDMAKRWSAGEATLADTRQSRPHKGVKSAAPKVNKCVKPSIEVINGAVTALVQLPARAMYHEKRIQFVQKILAWAGNFQIKPDAITYNSLIQLYLRAGDSGTAFRILRQMEHGSISADAATHTMLITFSFENKSFDNITEAQQTEKIISLIDSIEASGLKLNAYIYGAAIDRLLKQYSNYNAVRTIIQHMHDRNMVPSAHVYTSLVTYYFQQDPPAIAAVDSLVDQFFTSHRIVTDRILFDRIIEGYAAHGEVGKMMSVLTRMSKQGVLPGWSALTAVIEALVRDGDFDRARDVARQVEHGVGVAEGGIMGTAQGESRFFAVVRAHGVGMEDAKMGDFMSNGPVGAGGHGSDEQSRQPHTAQDESRTTTQHESLPIQQEVVRAQHDGRRDRDSVQAAIEDEEDVHSFLTDEHEDIHSRVHKP</sequence>
<dbReference type="PROSITE" id="PS51375">
    <property type="entry name" value="PPR"/>
    <property type="match status" value="3"/>
</dbReference>
<evidence type="ECO:0008006" key="9">
    <source>
        <dbReference type="Google" id="ProtNLM"/>
    </source>
</evidence>
<reference evidence="7" key="1">
    <citation type="journal article" date="2020" name="Stud. Mycol.">
        <title>101 Dothideomycetes genomes: a test case for predicting lifestyles and emergence of pathogens.</title>
        <authorList>
            <person name="Haridas S."/>
            <person name="Albert R."/>
            <person name="Binder M."/>
            <person name="Bloem J."/>
            <person name="Labutti K."/>
            <person name="Salamov A."/>
            <person name="Andreopoulos B."/>
            <person name="Baker S."/>
            <person name="Barry K."/>
            <person name="Bills G."/>
            <person name="Bluhm B."/>
            <person name="Cannon C."/>
            <person name="Castanera R."/>
            <person name="Culley D."/>
            <person name="Daum C."/>
            <person name="Ezra D."/>
            <person name="Gonzalez J."/>
            <person name="Henrissat B."/>
            <person name="Kuo A."/>
            <person name="Liang C."/>
            <person name="Lipzen A."/>
            <person name="Lutzoni F."/>
            <person name="Magnuson J."/>
            <person name="Mondo S."/>
            <person name="Nolan M."/>
            <person name="Ohm R."/>
            <person name="Pangilinan J."/>
            <person name="Park H.-J."/>
            <person name="Ramirez L."/>
            <person name="Alfaro M."/>
            <person name="Sun H."/>
            <person name="Tritt A."/>
            <person name="Yoshinaga Y."/>
            <person name="Zwiers L.-H."/>
            <person name="Turgeon B."/>
            <person name="Goodwin S."/>
            <person name="Spatafora J."/>
            <person name="Crous P."/>
            <person name="Grigoriev I."/>
        </authorList>
    </citation>
    <scope>NUCLEOTIDE SEQUENCE</scope>
    <source>
        <strain evidence="7">CBS 110217</strain>
    </source>
</reference>
<proteinExistence type="inferred from homology"/>
<dbReference type="EMBL" id="ML978207">
    <property type="protein sequence ID" value="KAF2028931.1"/>
    <property type="molecule type" value="Genomic_DNA"/>
</dbReference>
<keyword evidence="8" id="KW-1185">Reference proteome</keyword>
<feature type="region of interest" description="Disordered" evidence="6">
    <location>
        <begin position="38"/>
        <end position="83"/>
    </location>
</feature>
<dbReference type="PANTHER" id="PTHR47447:SF17">
    <property type="entry name" value="OS12G0638900 PROTEIN"/>
    <property type="match status" value="1"/>
</dbReference>
<feature type="compositionally biased region" description="Polar residues" evidence="6">
    <location>
        <begin position="46"/>
        <end position="58"/>
    </location>
</feature>
<evidence type="ECO:0000256" key="4">
    <source>
        <dbReference type="ARBA" id="ARBA00044511"/>
    </source>
</evidence>
<dbReference type="Pfam" id="PF13041">
    <property type="entry name" value="PPR_2"/>
    <property type="match status" value="1"/>
</dbReference>
<comment type="subunit">
    <text evidence="4">Binds to mitochondrial small subunit 15S rRNA.</text>
</comment>
<feature type="compositionally biased region" description="Basic and acidic residues" evidence="6">
    <location>
        <begin position="898"/>
        <end position="916"/>
    </location>
</feature>
<evidence type="ECO:0000313" key="8">
    <source>
        <dbReference type="Proteomes" id="UP000799777"/>
    </source>
</evidence>
<evidence type="ECO:0000256" key="2">
    <source>
        <dbReference type="ARBA" id="ARBA00022737"/>
    </source>
</evidence>
<feature type="repeat" description="PPR" evidence="5">
    <location>
        <begin position="577"/>
        <end position="611"/>
    </location>
</feature>
<comment type="caution">
    <text evidence="7">The sequence shown here is derived from an EMBL/GenBank/DDBJ whole genome shotgun (WGS) entry which is preliminary data.</text>
</comment>
<accession>A0A9P4H686</accession>
<feature type="region of interest" description="Disordered" evidence="6">
    <location>
        <begin position="828"/>
        <end position="916"/>
    </location>
</feature>
<dbReference type="InterPro" id="IPR011990">
    <property type="entry name" value="TPR-like_helical_dom_sf"/>
</dbReference>
<keyword evidence="2" id="KW-0677">Repeat</keyword>
<feature type="region of interest" description="Disordered" evidence="6">
    <location>
        <begin position="96"/>
        <end position="120"/>
    </location>
</feature>
<organism evidence="7 8">
    <name type="scientific">Setomelanomma holmii</name>
    <dbReference type="NCBI Taxonomy" id="210430"/>
    <lineage>
        <taxon>Eukaryota</taxon>
        <taxon>Fungi</taxon>
        <taxon>Dikarya</taxon>
        <taxon>Ascomycota</taxon>
        <taxon>Pezizomycotina</taxon>
        <taxon>Dothideomycetes</taxon>
        <taxon>Pleosporomycetidae</taxon>
        <taxon>Pleosporales</taxon>
        <taxon>Pleosporineae</taxon>
        <taxon>Phaeosphaeriaceae</taxon>
        <taxon>Setomelanomma</taxon>
    </lineage>
</organism>
<evidence type="ECO:0000256" key="6">
    <source>
        <dbReference type="SAM" id="MobiDB-lite"/>
    </source>
</evidence>
<dbReference type="InterPro" id="IPR002885">
    <property type="entry name" value="PPR_rpt"/>
</dbReference>
<feature type="compositionally biased region" description="Basic and acidic residues" evidence="6">
    <location>
        <begin position="876"/>
        <end position="887"/>
    </location>
</feature>
<evidence type="ECO:0000256" key="5">
    <source>
        <dbReference type="PROSITE-ProRule" id="PRU00708"/>
    </source>
</evidence>
<feature type="compositionally biased region" description="Polar residues" evidence="6">
    <location>
        <begin position="861"/>
        <end position="870"/>
    </location>
</feature>
<name>A0A9P4H686_9PLEO</name>
<comment type="function">
    <text evidence="3">Regulates mitochondrial small subunit maturation by controlling 15S rRNA 5'-end processing. Localizes to the 5' precursor of the 15S rRNA in a position that is subsequently occupied by mS47 in the mature yeast mtSSU. Uses structure and sequence-specific RNA recognition, binding to a single-stranded region of the precursor and specifically recognizing bases -6 to -1. The exchange of Ccm1 for mS47 is coupled to the irreversible removal of precursor rRNA that is accompanied by conformational changes of the mitoribosomal proteins uS5m and mS26. These conformational changes signal completion of 5'-end rRNA processing through protection of the mature 5'-end of the 15S rRNA and stabilization of mS47. The removal of the 5' precursor together with the dissociation of Ccm1 may be catalyzed by the 5'-3' exoribonuclease Pet127. Involved in the specific removal of group I introns in mitochondrial encoded transcripts.</text>
</comment>
<feature type="repeat" description="PPR" evidence="5">
    <location>
        <begin position="435"/>
        <end position="469"/>
    </location>
</feature>